<dbReference type="AlphaFoldDB" id="A0A1M7ADV9"/>
<dbReference type="EMBL" id="FRAV01000017">
    <property type="protein sequence ID" value="SHL40963.1"/>
    <property type="molecule type" value="Genomic_DNA"/>
</dbReference>
<reference evidence="3" key="1">
    <citation type="submission" date="2016-11" db="EMBL/GenBank/DDBJ databases">
        <authorList>
            <person name="Varghese N."/>
            <person name="Submissions S."/>
        </authorList>
    </citation>
    <scope>NUCLEOTIDE SEQUENCE [LARGE SCALE GENOMIC DNA]</scope>
    <source>
        <strain evidence="3">DSM 26899</strain>
    </source>
</reference>
<proteinExistence type="predicted"/>
<protein>
    <recommendedName>
        <fullName evidence="4">TonB protein C-terminal</fullName>
    </recommendedName>
</protein>
<keyword evidence="1" id="KW-0732">Signal</keyword>
<dbReference type="STRING" id="1302687.SAMN05444267_101762"/>
<feature type="signal peptide" evidence="1">
    <location>
        <begin position="1"/>
        <end position="23"/>
    </location>
</feature>
<organism evidence="2 3">
    <name type="scientific">Chryseobacterium polytrichastri</name>
    <dbReference type="NCBI Taxonomy" id="1302687"/>
    <lineage>
        <taxon>Bacteria</taxon>
        <taxon>Pseudomonadati</taxon>
        <taxon>Bacteroidota</taxon>
        <taxon>Flavobacteriia</taxon>
        <taxon>Flavobacteriales</taxon>
        <taxon>Weeksellaceae</taxon>
        <taxon>Chryseobacterium group</taxon>
        <taxon>Chryseobacterium</taxon>
    </lineage>
</organism>
<accession>A0A1M7ADV9</accession>
<gene>
    <name evidence="2" type="ORF">SAMN05444267_101762</name>
</gene>
<feature type="chain" id="PRO_5013155836" description="TonB protein C-terminal" evidence="1">
    <location>
        <begin position="24"/>
        <end position="212"/>
    </location>
</feature>
<dbReference type="Proteomes" id="UP000184364">
    <property type="component" value="Unassembled WGS sequence"/>
</dbReference>
<dbReference type="Gene3D" id="3.30.1150.10">
    <property type="match status" value="1"/>
</dbReference>
<evidence type="ECO:0000256" key="1">
    <source>
        <dbReference type="SAM" id="SignalP"/>
    </source>
</evidence>
<evidence type="ECO:0008006" key="4">
    <source>
        <dbReference type="Google" id="ProtNLM"/>
    </source>
</evidence>
<sequence>MNMSGLKALFLCLFCLISSFCFSQQTEDFKLVKNYYNNHRSMLGTEFKKKFNAEPNTFNKSAIKNDFLFFMKKMDSIENVALIGALLKVKNIEDLAKIQKKNIQTQDSSELISTTDKTAAYPGGVDALRKEVVDLFYSEGVYSEVKTIKTNVAFIVEKDGSISNVKAQGDNFTFNRQAEIALYSIPSKFSPATINGDAVRFRFKLPLTLNIE</sequence>
<evidence type="ECO:0000313" key="2">
    <source>
        <dbReference type="EMBL" id="SHL40963.1"/>
    </source>
</evidence>
<dbReference type="SUPFAM" id="SSF74653">
    <property type="entry name" value="TolA/TonB C-terminal domain"/>
    <property type="match status" value="1"/>
</dbReference>
<name>A0A1M7ADV9_9FLAO</name>
<keyword evidence="3" id="KW-1185">Reference proteome</keyword>
<evidence type="ECO:0000313" key="3">
    <source>
        <dbReference type="Proteomes" id="UP000184364"/>
    </source>
</evidence>